<name>A0ABW1D151_9ACTN</name>
<dbReference type="Proteomes" id="UP001596058">
    <property type="component" value="Unassembled WGS sequence"/>
</dbReference>
<keyword evidence="2" id="KW-1185">Reference proteome</keyword>
<evidence type="ECO:0008006" key="3">
    <source>
        <dbReference type="Google" id="ProtNLM"/>
    </source>
</evidence>
<gene>
    <name evidence="1" type="ORF">ACFPZ3_45750</name>
</gene>
<evidence type="ECO:0000313" key="1">
    <source>
        <dbReference type="EMBL" id="MFC5831202.1"/>
    </source>
</evidence>
<organism evidence="1 2">
    <name type="scientific">Nonomuraea insulae</name>
    <dbReference type="NCBI Taxonomy" id="1616787"/>
    <lineage>
        <taxon>Bacteria</taxon>
        <taxon>Bacillati</taxon>
        <taxon>Actinomycetota</taxon>
        <taxon>Actinomycetes</taxon>
        <taxon>Streptosporangiales</taxon>
        <taxon>Streptosporangiaceae</taxon>
        <taxon>Nonomuraea</taxon>
    </lineage>
</organism>
<proteinExistence type="predicted"/>
<sequence length="181" mass="20309">MHEVELTAITRTSHKAPKRIRTSYSTLGTLEPEILQAEATIFRYVSITEAYIDALSSELMSNAMPYSNPLVKILIEEYEIQTTSNWERRHEKFSKIHSIRLKECSEWNKVNAAIEVRNTIAHGLGRLTPLQQKKANIASALSAIGVSIDAGRVRLTLATARTVRDACRAFIRSVDQKCPLG</sequence>
<evidence type="ECO:0000313" key="2">
    <source>
        <dbReference type="Proteomes" id="UP001596058"/>
    </source>
</evidence>
<accession>A0ABW1D151</accession>
<reference evidence="2" key="1">
    <citation type="journal article" date="2019" name="Int. J. Syst. Evol. Microbiol.">
        <title>The Global Catalogue of Microorganisms (GCM) 10K type strain sequencing project: providing services to taxonomists for standard genome sequencing and annotation.</title>
        <authorList>
            <consortium name="The Broad Institute Genomics Platform"/>
            <consortium name="The Broad Institute Genome Sequencing Center for Infectious Disease"/>
            <person name="Wu L."/>
            <person name="Ma J."/>
        </authorList>
    </citation>
    <scope>NUCLEOTIDE SEQUENCE [LARGE SCALE GENOMIC DNA]</scope>
    <source>
        <strain evidence="2">CCUG 53903</strain>
    </source>
</reference>
<dbReference type="RefSeq" id="WP_379520679.1">
    <property type="nucleotide sequence ID" value="NZ_JBHSPA010000062.1"/>
</dbReference>
<comment type="caution">
    <text evidence="1">The sequence shown here is derived from an EMBL/GenBank/DDBJ whole genome shotgun (WGS) entry which is preliminary data.</text>
</comment>
<protein>
    <recommendedName>
        <fullName evidence="3">Apea-like HEPN domain-containing protein</fullName>
    </recommendedName>
</protein>
<dbReference type="EMBL" id="JBHSPA010000062">
    <property type="protein sequence ID" value="MFC5831202.1"/>
    <property type="molecule type" value="Genomic_DNA"/>
</dbReference>